<protein>
    <submittedName>
        <fullName evidence="2">TRAPP II complex subunit Trs65</fullName>
    </submittedName>
</protein>
<evidence type="ECO:0000313" key="2">
    <source>
        <dbReference type="EMBL" id="WBW71750.1"/>
    </source>
</evidence>
<evidence type="ECO:0000256" key="1">
    <source>
        <dbReference type="SAM" id="MobiDB-lite"/>
    </source>
</evidence>
<dbReference type="PANTHER" id="PTHR28159:SF1">
    <property type="entry name" value="TRAFFICKING PROTEIN PARTICLE COMPLEX II-SPECIFIC SUBUNIT 65"/>
    <property type="match status" value="1"/>
</dbReference>
<dbReference type="RefSeq" id="XP_056035993.1">
    <property type="nucleotide sequence ID" value="XM_056179215.1"/>
</dbReference>
<name>A0AAF0AV96_9SCHI</name>
<dbReference type="GeneID" id="80873904"/>
<sequence length="507" mass="57379">MQEEAIRLDFFISFSPIKEHELNSLENYYTQSDHLKLYYGESFYVNVVVSKPLHVKFDQAFDKFNIEGNLYSNSSSNRSNSSTNFRKTRAFTSTTKDSTALNWINNEREYKLLSCLIKLDNFSFPDHKLEIYVNNEGSHQNSSQSSLESESDATRDMSSYNGNDDYITDADIDYNILGSLSNDARFQANPPLLPASYISGNIQMDDTKSHPNYISRKRYFNCAIPVLIKLNAYMINEVNQYITCILAPDTSCHSFILKNFTSKSTSSSLSLLGPKYDDGFNATLTGSDLFSIVYQMKLQPSAYRIEIECVCEGTIVRKLNGAYVHGMPFLYKHPTMFVMRKNHLHKHSKQISSNESMTTPTTLLNLLDVSATVPSYVKAGTTFPVSINLYNPSDVPIELVVQVPLYSYDEFFINDNNEANNSKINDGLSSFPPTKPDQIIKLPGLIASTTNFHTGIISPKCEKDFELQFLAYRPGSYDLSSITVKDVHRHHQKPRGLSEALQIIVES</sequence>
<proteinExistence type="predicted"/>
<accession>A0AAF0AV96</accession>
<dbReference type="EMBL" id="CP115611">
    <property type="protein sequence ID" value="WBW71750.1"/>
    <property type="molecule type" value="Genomic_DNA"/>
</dbReference>
<dbReference type="GO" id="GO:0006891">
    <property type="term" value="P:intra-Golgi vesicle-mediated transport"/>
    <property type="evidence" value="ECO:0007669"/>
    <property type="project" value="InterPro"/>
</dbReference>
<dbReference type="Proteomes" id="UP001212411">
    <property type="component" value="Chromosome 1"/>
</dbReference>
<dbReference type="InterPro" id="IPR024662">
    <property type="entry name" value="Trs65"/>
</dbReference>
<dbReference type="PANTHER" id="PTHR28159">
    <property type="entry name" value="TRAFFICKING PROTEIN PARTICLE COMPLEX II-SPECIFIC SUBUNIT 65"/>
    <property type="match status" value="1"/>
</dbReference>
<feature type="region of interest" description="Disordered" evidence="1">
    <location>
        <begin position="135"/>
        <end position="155"/>
    </location>
</feature>
<dbReference type="AlphaFoldDB" id="A0AAF0AV96"/>
<feature type="compositionally biased region" description="Low complexity" evidence="1">
    <location>
        <begin position="135"/>
        <end position="148"/>
    </location>
</feature>
<dbReference type="GO" id="GO:1990071">
    <property type="term" value="C:TRAPPII protein complex"/>
    <property type="evidence" value="ECO:0007669"/>
    <property type="project" value="InterPro"/>
</dbReference>
<reference evidence="2 3" key="1">
    <citation type="journal article" date="2023" name="G3 (Bethesda)">
        <title>A high-quality reference genome for the fission yeast Schizosaccharomyces osmophilus.</title>
        <authorList>
            <person name="Jia G.S."/>
            <person name="Zhang W.C."/>
            <person name="Liang Y."/>
            <person name="Liu X.H."/>
            <person name="Rhind N."/>
            <person name="Pidoux A."/>
            <person name="Brysch-Herzberg M."/>
            <person name="Du L.L."/>
        </authorList>
    </citation>
    <scope>NUCLEOTIDE SEQUENCE [LARGE SCALE GENOMIC DNA]</scope>
    <source>
        <strain evidence="2 3">CBS 15793</strain>
    </source>
</reference>
<organism evidence="2 3">
    <name type="scientific">Schizosaccharomyces osmophilus</name>
    <dbReference type="NCBI Taxonomy" id="2545709"/>
    <lineage>
        <taxon>Eukaryota</taxon>
        <taxon>Fungi</taxon>
        <taxon>Dikarya</taxon>
        <taxon>Ascomycota</taxon>
        <taxon>Taphrinomycotina</taxon>
        <taxon>Schizosaccharomycetes</taxon>
        <taxon>Schizosaccharomycetales</taxon>
        <taxon>Schizosaccharomycetaceae</taxon>
        <taxon>Schizosaccharomyces</taxon>
    </lineage>
</organism>
<evidence type="ECO:0000313" key="3">
    <source>
        <dbReference type="Proteomes" id="UP001212411"/>
    </source>
</evidence>
<gene>
    <name evidence="2" type="primary">trs65</name>
    <name evidence="2" type="ORF">SOMG_00421</name>
</gene>
<dbReference type="KEGG" id="som:SOMG_00421"/>
<keyword evidence="3" id="KW-1185">Reference proteome</keyword>
<dbReference type="GO" id="GO:0005802">
    <property type="term" value="C:trans-Golgi network"/>
    <property type="evidence" value="ECO:0007669"/>
    <property type="project" value="TreeGrafter"/>
</dbReference>